<keyword evidence="8" id="KW-1185">Reference proteome</keyword>
<evidence type="ECO:0000256" key="2">
    <source>
        <dbReference type="ARBA" id="ARBA00007797"/>
    </source>
</evidence>
<dbReference type="InterPro" id="IPR016024">
    <property type="entry name" value="ARM-type_fold"/>
</dbReference>
<dbReference type="GO" id="GO:0032040">
    <property type="term" value="C:small-subunit processome"/>
    <property type="evidence" value="ECO:0007669"/>
    <property type="project" value="TreeGrafter"/>
</dbReference>
<comment type="caution">
    <text evidence="7">The sequence shown here is derived from an EMBL/GenBank/DDBJ whole genome shotgun (WGS) entry which is preliminary data.</text>
</comment>
<name>A0AAD9JW84_9ANNE</name>
<evidence type="ECO:0000313" key="8">
    <source>
        <dbReference type="Proteomes" id="UP001208570"/>
    </source>
</evidence>
<protein>
    <recommendedName>
        <fullName evidence="6">CCAAT-binding factor domain-containing protein</fullName>
    </recommendedName>
</protein>
<accession>A0AAD9JW84</accession>
<evidence type="ECO:0000256" key="3">
    <source>
        <dbReference type="ARBA" id="ARBA00022692"/>
    </source>
</evidence>
<organism evidence="7 8">
    <name type="scientific">Paralvinella palmiformis</name>
    <dbReference type="NCBI Taxonomy" id="53620"/>
    <lineage>
        <taxon>Eukaryota</taxon>
        <taxon>Metazoa</taxon>
        <taxon>Spiralia</taxon>
        <taxon>Lophotrochozoa</taxon>
        <taxon>Annelida</taxon>
        <taxon>Polychaeta</taxon>
        <taxon>Sedentaria</taxon>
        <taxon>Canalipalpata</taxon>
        <taxon>Terebellida</taxon>
        <taxon>Terebelliformia</taxon>
        <taxon>Alvinellidae</taxon>
        <taxon>Paralvinella</taxon>
    </lineage>
</organism>
<dbReference type="EMBL" id="JAODUP010000139">
    <property type="protein sequence ID" value="KAK2160154.1"/>
    <property type="molecule type" value="Genomic_DNA"/>
</dbReference>
<comment type="similarity">
    <text evidence="2">Belongs to the CBF/MAK21 family.</text>
</comment>
<keyword evidence="3 5" id="KW-0812">Transmembrane</keyword>
<dbReference type="Proteomes" id="UP001208570">
    <property type="component" value="Unassembled WGS sequence"/>
</dbReference>
<evidence type="ECO:0000256" key="5">
    <source>
        <dbReference type="SAM" id="Phobius"/>
    </source>
</evidence>
<keyword evidence="4 5" id="KW-1133">Transmembrane helix</keyword>
<comment type="subcellular location">
    <subcellularLocation>
        <location evidence="1">Nucleus membrane</location>
        <topology evidence="1">Multi-pass membrane protein</topology>
    </subcellularLocation>
</comment>
<evidence type="ECO:0000313" key="7">
    <source>
        <dbReference type="EMBL" id="KAK2160154.1"/>
    </source>
</evidence>
<dbReference type="AlphaFoldDB" id="A0AAD9JW84"/>
<dbReference type="SUPFAM" id="SSF48371">
    <property type="entry name" value="ARM repeat"/>
    <property type="match status" value="1"/>
</dbReference>
<evidence type="ECO:0000256" key="4">
    <source>
        <dbReference type="ARBA" id="ARBA00022989"/>
    </source>
</evidence>
<evidence type="ECO:0000256" key="1">
    <source>
        <dbReference type="ARBA" id="ARBA00004232"/>
    </source>
</evidence>
<feature type="transmembrane region" description="Helical" evidence="5">
    <location>
        <begin position="342"/>
        <end position="363"/>
    </location>
</feature>
<dbReference type="InterPro" id="IPR027193">
    <property type="entry name" value="Noc4"/>
</dbReference>
<reference evidence="7" key="1">
    <citation type="journal article" date="2023" name="Mol. Biol. Evol.">
        <title>Third-Generation Sequencing Reveals the Adaptive Role of the Epigenome in Three Deep-Sea Polychaetes.</title>
        <authorList>
            <person name="Perez M."/>
            <person name="Aroh O."/>
            <person name="Sun Y."/>
            <person name="Lan Y."/>
            <person name="Juniper S.K."/>
            <person name="Young C.R."/>
            <person name="Angers B."/>
            <person name="Qian P.Y."/>
        </authorList>
    </citation>
    <scope>NUCLEOTIDE SEQUENCE</scope>
    <source>
        <strain evidence="7">P08H-3</strain>
    </source>
</reference>
<feature type="domain" description="CCAAT-binding factor" evidence="6">
    <location>
        <begin position="349"/>
        <end position="494"/>
    </location>
</feature>
<sequence>MALPMNATRKAEEETQSKHVIKSLKENIKAFLENKRYANQLVDIIFTFQTSCLAYLSGMPYSWSTEEGHLVLTHLLSLVLDLVQSNDPDVLMACLKSIPKIFTQAISNQEMFLEKPLRDQSPEDLSKLERYKVWLQEKYSNVKERLLELLDHSNPNIQELSLCSLMKFVEAEGHTPLKEIPENHTTFPSQLFEPLITHLLSSTTNLSSLMSRFQEYLEYDDVRYFTMKFIIQDIKGRTKNDQTETYLTNVHAMLENLSMPLIKPDQSMELKTFISKLPAITNSVKSASYKEHKKLFTTLWLDFLKLKLPTRLYKKVLLMMHDKVIPYMTSPLLLSDFLTDSYNIGGAISLLALNGLFILVNSYNLNYPDFYEKLYALFEPSIFHVKYKARFFYLADLFLTSTHLPAYLVAAFAKKLARLSLCAPPHCLTIILPFLHNLLTRHPSCQVLINRTDVSEFESDPFLMDERDLSKCKALESSLWEIKSLQSHFHHTITMEANKFSHKLNQREIDLGPLLETTIGDLLEKEVKRKVKDVPLTFDVTPSLFTEDNDLVSELWSWC</sequence>
<evidence type="ECO:0000259" key="6">
    <source>
        <dbReference type="Pfam" id="PF03914"/>
    </source>
</evidence>
<dbReference type="GO" id="GO:0030692">
    <property type="term" value="C:Noc4p-Nop14p complex"/>
    <property type="evidence" value="ECO:0007669"/>
    <property type="project" value="TreeGrafter"/>
</dbReference>
<dbReference type="GO" id="GO:0031965">
    <property type="term" value="C:nuclear membrane"/>
    <property type="evidence" value="ECO:0007669"/>
    <property type="project" value="UniProtKB-SubCell"/>
</dbReference>
<gene>
    <name evidence="7" type="ORF">LSH36_139g05016</name>
</gene>
<keyword evidence="5" id="KW-0472">Membrane</keyword>
<dbReference type="GO" id="GO:0042254">
    <property type="term" value="P:ribosome biogenesis"/>
    <property type="evidence" value="ECO:0007669"/>
    <property type="project" value="InterPro"/>
</dbReference>
<dbReference type="Pfam" id="PF03914">
    <property type="entry name" value="CBF"/>
    <property type="match status" value="1"/>
</dbReference>
<feature type="transmembrane region" description="Helical" evidence="5">
    <location>
        <begin position="391"/>
        <end position="413"/>
    </location>
</feature>
<dbReference type="PANTHER" id="PTHR12455:SF0">
    <property type="entry name" value="NUCLEOLAR COMPLEX PROTEIN 4 HOMOLOG"/>
    <property type="match status" value="1"/>
</dbReference>
<proteinExistence type="inferred from homology"/>
<dbReference type="InterPro" id="IPR005612">
    <property type="entry name" value="CCAAT-binding_factor"/>
</dbReference>
<dbReference type="PANTHER" id="PTHR12455">
    <property type="entry name" value="NUCLEOLAR COMPLEX PROTEIN 4"/>
    <property type="match status" value="1"/>
</dbReference>